<dbReference type="SUPFAM" id="SSF53098">
    <property type="entry name" value="Ribonuclease H-like"/>
    <property type="match status" value="1"/>
</dbReference>
<accession>A0A3S3QRG2</accession>
<evidence type="ECO:0000313" key="2">
    <source>
        <dbReference type="Proteomes" id="UP000283530"/>
    </source>
</evidence>
<keyword evidence="2" id="KW-1185">Reference proteome</keyword>
<dbReference type="Proteomes" id="UP000283530">
    <property type="component" value="Unassembled WGS sequence"/>
</dbReference>
<organism evidence="1 2">
    <name type="scientific">Cinnamomum micranthum f. kanehirae</name>
    <dbReference type="NCBI Taxonomy" id="337451"/>
    <lineage>
        <taxon>Eukaryota</taxon>
        <taxon>Viridiplantae</taxon>
        <taxon>Streptophyta</taxon>
        <taxon>Embryophyta</taxon>
        <taxon>Tracheophyta</taxon>
        <taxon>Spermatophyta</taxon>
        <taxon>Magnoliopsida</taxon>
        <taxon>Magnoliidae</taxon>
        <taxon>Laurales</taxon>
        <taxon>Lauraceae</taxon>
        <taxon>Cinnamomum</taxon>
    </lineage>
</organism>
<sequence length="232" mass="26776">MPHIVWVPRAAHCIDLVLEDIGKLEDVQKTIDEGKMGSKLLRPGITRFATHFVALERLCHAKANIMQIWTSGAYVNAYFSHQPLSRRVHKIALGTDLWYGAKHITYLLEPLVMVLKLVDADSKPTMVYVYDAVDRAKLAIEQISREKYRPYYRKLWKKLLIIDGTANYLKKYEWQLRNYKGALGSSGSDICRMAHPRMDPEDDPLDEWLAERENAVLPNTDFLNESMIDVDE</sequence>
<dbReference type="InterPro" id="IPR012337">
    <property type="entry name" value="RNaseH-like_sf"/>
</dbReference>
<proteinExistence type="predicted"/>
<evidence type="ECO:0000313" key="1">
    <source>
        <dbReference type="EMBL" id="RWR88481.1"/>
    </source>
</evidence>
<comment type="caution">
    <text evidence="1">The sequence shown here is derived from an EMBL/GenBank/DDBJ whole genome shotgun (WGS) entry which is preliminary data.</text>
</comment>
<dbReference type="OrthoDB" id="997896at2759"/>
<dbReference type="EMBL" id="QPKB01000007">
    <property type="protein sequence ID" value="RWR88481.1"/>
    <property type="molecule type" value="Genomic_DNA"/>
</dbReference>
<protein>
    <recommendedName>
        <fullName evidence="3">DUF659 domain-containing protein</fullName>
    </recommendedName>
</protein>
<name>A0A3S3QRG2_9MAGN</name>
<evidence type="ECO:0008006" key="3">
    <source>
        <dbReference type="Google" id="ProtNLM"/>
    </source>
</evidence>
<dbReference type="STRING" id="337451.A0A3S3QRG2"/>
<dbReference type="AlphaFoldDB" id="A0A3S3QRG2"/>
<reference evidence="1 2" key="1">
    <citation type="journal article" date="2019" name="Nat. Plants">
        <title>Stout camphor tree genome fills gaps in understanding of flowering plant genome evolution.</title>
        <authorList>
            <person name="Chaw S.M."/>
            <person name="Liu Y.C."/>
            <person name="Wu Y.W."/>
            <person name="Wang H.Y."/>
            <person name="Lin C.I."/>
            <person name="Wu C.S."/>
            <person name="Ke H.M."/>
            <person name="Chang L.Y."/>
            <person name="Hsu C.Y."/>
            <person name="Yang H.T."/>
            <person name="Sudianto E."/>
            <person name="Hsu M.H."/>
            <person name="Wu K.P."/>
            <person name="Wang L.N."/>
            <person name="Leebens-Mack J.H."/>
            <person name="Tsai I.J."/>
        </authorList>
    </citation>
    <scope>NUCLEOTIDE SEQUENCE [LARGE SCALE GENOMIC DNA]</scope>
    <source>
        <strain evidence="2">cv. Chaw 1501</strain>
        <tissue evidence="1">Young leaves</tissue>
    </source>
</reference>
<gene>
    <name evidence="1" type="ORF">CKAN_01749100</name>
</gene>